<comment type="function">
    <text evidence="2">Synthesizes nicotianamine, a polyamine which serves as a sensor for the physiological iron status within the plant, and/or might be involved in the transport of iron.</text>
</comment>
<evidence type="ECO:0000313" key="4">
    <source>
        <dbReference type="Proteomes" id="UP001231189"/>
    </source>
</evidence>
<dbReference type="Pfam" id="PF03059">
    <property type="entry name" value="NAS"/>
    <property type="match status" value="1"/>
</dbReference>
<comment type="catalytic activity">
    <reaction evidence="2">
        <text>3 S-adenosyl-L-methionine = nicotianamine + 3 S-methyl-5'-thioadenosine + 3 H(+)</text>
        <dbReference type="Rhea" id="RHEA:16481"/>
        <dbReference type="ChEBI" id="CHEBI:15378"/>
        <dbReference type="ChEBI" id="CHEBI:17509"/>
        <dbReference type="ChEBI" id="CHEBI:58249"/>
        <dbReference type="ChEBI" id="CHEBI:59789"/>
        <dbReference type="EC" id="2.5.1.43"/>
    </reaction>
</comment>
<keyword evidence="2" id="KW-0949">S-adenosyl-L-methionine</keyword>
<dbReference type="PROSITE" id="PS51142">
    <property type="entry name" value="NAS"/>
    <property type="match status" value="1"/>
</dbReference>
<dbReference type="SUPFAM" id="SSF53335">
    <property type="entry name" value="S-adenosyl-L-methionine-dependent methyltransferases"/>
    <property type="match status" value="1"/>
</dbReference>
<name>A0AAD8TWG7_LOLMU</name>
<evidence type="ECO:0000313" key="3">
    <source>
        <dbReference type="EMBL" id="KAK1695331.1"/>
    </source>
</evidence>
<dbReference type="InterPro" id="IPR004298">
    <property type="entry name" value="Nicotian_synth"/>
</dbReference>
<reference evidence="3" key="1">
    <citation type="submission" date="2023-07" db="EMBL/GenBank/DDBJ databases">
        <title>A chromosome-level genome assembly of Lolium multiflorum.</title>
        <authorList>
            <person name="Chen Y."/>
            <person name="Copetti D."/>
            <person name="Kolliker R."/>
            <person name="Studer B."/>
        </authorList>
    </citation>
    <scope>NUCLEOTIDE SEQUENCE</scope>
    <source>
        <strain evidence="3">02402/16</strain>
        <tissue evidence="3">Leaf</tissue>
    </source>
</reference>
<dbReference type="AlphaFoldDB" id="A0AAD8TWG7"/>
<dbReference type="EC" id="2.5.1.43" evidence="2"/>
<keyword evidence="4" id="KW-1185">Reference proteome</keyword>
<gene>
    <name evidence="3" type="ORF">QYE76_012028</name>
</gene>
<keyword evidence="2" id="KW-0808">Transferase</keyword>
<proteinExistence type="inferred from homology"/>
<dbReference type="PANTHER" id="PTHR32266:SF21">
    <property type="entry name" value="NICOTIANAMINE SYNTHASE"/>
    <property type="match status" value="1"/>
</dbReference>
<dbReference type="GO" id="GO:0030410">
    <property type="term" value="F:nicotianamine synthase activity"/>
    <property type="evidence" value="ECO:0007669"/>
    <property type="project" value="UniProtKB-UniRule"/>
</dbReference>
<evidence type="ECO:0000256" key="2">
    <source>
        <dbReference type="RuleBase" id="RU368095"/>
    </source>
</evidence>
<dbReference type="InterPro" id="IPR029063">
    <property type="entry name" value="SAM-dependent_MTases_sf"/>
</dbReference>
<dbReference type="Gene3D" id="3.40.50.150">
    <property type="entry name" value="Vaccinia Virus protein VP39"/>
    <property type="match status" value="1"/>
</dbReference>
<evidence type="ECO:0000256" key="1">
    <source>
        <dbReference type="ARBA" id="ARBA00007009"/>
    </source>
</evidence>
<comment type="similarity">
    <text evidence="1 2">Belongs to the nicotianamine synthase (NAS)-like family.</text>
</comment>
<organism evidence="3 4">
    <name type="scientific">Lolium multiflorum</name>
    <name type="common">Italian ryegrass</name>
    <name type="synonym">Lolium perenne subsp. multiflorum</name>
    <dbReference type="NCBI Taxonomy" id="4521"/>
    <lineage>
        <taxon>Eukaryota</taxon>
        <taxon>Viridiplantae</taxon>
        <taxon>Streptophyta</taxon>
        <taxon>Embryophyta</taxon>
        <taxon>Tracheophyta</taxon>
        <taxon>Spermatophyta</taxon>
        <taxon>Magnoliopsida</taxon>
        <taxon>Liliopsida</taxon>
        <taxon>Poales</taxon>
        <taxon>Poaceae</taxon>
        <taxon>BOP clade</taxon>
        <taxon>Pooideae</taxon>
        <taxon>Poodae</taxon>
        <taxon>Poeae</taxon>
        <taxon>Poeae Chloroplast Group 2 (Poeae type)</taxon>
        <taxon>Loliodinae</taxon>
        <taxon>Loliinae</taxon>
        <taxon>Lolium</taxon>
    </lineage>
</organism>
<dbReference type="PANTHER" id="PTHR32266">
    <property type="entry name" value="NICOTIANAMINE SYNTHASE 3"/>
    <property type="match status" value="1"/>
</dbReference>
<dbReference type="GO" id="GO:0030418">
    <property type="term" value="P:nicotianamine biosynthetic process"/>
    <property type="evidence" value="ECO:0007669"/>
    <property type="project" value="UniProtKB-UniRule"/>
</dbReference>
<sequence>MEDQNLELEVSKLVEKISRLHAAISKLPSLSPSPEVDALFTELVATCVPSSPVDVTKLSPEAQAMREELIRLCSAAEGHLEAHYSDILTAFDNPLDHLDRFPYYENYVNLSKLEHGFLARHAAAPARVAFIGSGPLPFTSLFLATNHLRGTRFDNYDRCAASNDRARRLVEAAEEGVRARMAFHTDDVADLTAEELGTYDVVFLAALVGMASEEKADAIAHLGKRMADGAALVVRSAHGARAFLYPVVDLDDIRRGGFEVLAMYHPTGDEVFNSFIVARKVEISGHK</sequence>
<dbReference type="EMBL" id="JAUUTY010000001">
    <property type="protein sequence ID" value="KAK1695331.1"/>
    <property type="molecule type" value="Genomic_DNA"/>
</dbReference>
<accession>A0AAD8TWG7</accession>
<dbReference type="Proteomes" id="UP001231189">
    <property type="component" value="Unassembled WGS sequence"/>
</dbReference>
<protein>
    <recommendedName>
        <fullName evidence="2">Nicotianamine synthase</fullName>
        <ecNumber evidence="2">2.5.1.43</ecNumber>
    </recommendedName>
</protein>
<comment type="caution">
    <text evidence="3">The sequence shown here is derived from an EMBL/GenBank/DDBJ whole genome shotgun (WGS) entry which is preliminary data.</text>
</comment>